<name>A0AAN6MWW4_9PEZI</name>
<feature type="compositionally biased region" description="Polar residues" evidence="1">
    <location>
        <begin position="1"/>
        <end position="11"/>
    </location>
</feature>
<gene>
    <name evidence="2" type="ORF">QBC46DRAFT_414507</name>
</gene>
<dbReference type="Proteomes" id="UP001303473">
    <property type="component" value="Unassembled WGS sequence"/>
</dbReference>
<organism evidence="2 3">
    <name type="scientific">Diplogelasinospora grovesii</name>
    <dbReference type="NCBI Taxonomy" id="303347"/>
    <lineage>
        <taxon>Eukaryota</taxon>
        <taxon>Fungi</taxon>
        <taxon>Dikarya</taxon>
        <taxon>Ascomycota</taxon>
        <taxon>Pezizomycotina</taxon>
        <taxon>Sordariomycetes</taxon>
        <taxon>Sordariomycetidae</taxon>
        <taxon>Sordariales</taxon>
        <taxon>Diplogelasinosporaceae</taxon>
        <taxon>Diplogelasinospora</taxon>
    </lineage>
</organism>
<reference evidence="3" key="1">
    <citation type="journal article" date="2023" name="Mol. Phylogenet. Evol.">
        <title>Genome-scale phylogeny and comparative genomics of the fungal order Sordariales.</title>
        <authorList>
            <person name="Hensen N."/>
            <person name="Bonometti L."/>
            <person name="Westerberg I."/>
            <person name="Brannstrom I.O."/>
            <person name="Guillou S."/>
            <person name="Cros-Aarteil S."/>
            <person name="Calhoun S."/>
            <person name="Haridas S."/>
            <person name="Kuo A."/>
            <person name="Mondo S."/>
            <person name="Pangilinan J."/>
            <person name="Riley R."/>
            <person name="LaButti K."/>
            <person name="Andreopoulos B."/>
            <person name="Lipzen A."/>
            <person name="Chen C."/>
            <person name="Yan M."/>
            <person name="Daum C."/>
            <person name="Ng V."/>
            <person name="Clum A."/>
            <person name="Steindorff A."/>
            <person name="Ohm R.A."/>
            <person name="Martin F."/>
            <person name="Silar P."/>
            <person name="Natvig D.O."/>
            <person name="Lalanne C."/>
            <person name="Gautier V."/>
            <person name="Ament-Velasquez S.L."/>
            <person name="Kruys A."/>
            <person name="Hutchinson M.I."/>
            <person name="Powell A.J."/>
            <person name="Barry K."/>
            <person name="Miller A.N."/>
            <person name="Grigoriev I.V."/>
            <person name="Debuchy R."/>
            <person name="Gladieux P."/>
            <person name="Hiltunen Thoren M."/>
            <person name="Johannesson H."/>
        </authorList>
    </citation>
    <scope>NUCLEOTIDE SEQUENCE [LARGE SCALE GENOMIC DNA]</scope>
    <source>
        <strain evidence="3">CBS 340.73</strain>
    </source>
</reference>
<keyword evidence="3" id="KW-1185">Reference proteome</keyword>
<accession>A0AAN6MWW4</accession>
<dbReference type="AlphaFoldDB" id="A0AAN6MWW4"/>
<protein>
    <submittedName>
        <fullName evidence="2">Uncharacterized protein</fullName>
    </submittedName>
</protein>
<evidence type="ECO:0000313" key="2">
    <source>
        <dbReference type="EMBL" id="KAK3933758.1"/>
    </source>
</evidence>
<evidence type="ECO:0000256" key="1">
    <source>
        <dbReference type="SAM" id="MobiDB-lite"/>
    </source>
</evidence>
<proteinExistence type="predicted"/>
<feature type="region of interest" description="Disordered" evidence="1">
    <location>
        <begin position="1"/>
        <end position="53"/>
    </location>
</feature>
<evidence type="ECO:0000313" key="3">
    <source>
        <dbReference type="Proteomes" id="UP001303473"/>
    </source>
</evidence>
<dbReference type="EMBL" id="MU854077">
    <property type="protein sequence ID" value="KAK3933758.1"/>
    <property type="molecule type" value="Genomic_DNA"/>
</dbReference>
<sequence length="144" mass="15233">MATIYRLSSTFPVDEDAGPQYAASQAMPGDEHHDGVPDASAPARQPAYQPSSDSGVEYVLQLEDGTVVQAVPRAQNIAPRVSASYPPVQPPQVTRYRTEKRTAYEVRGSGGKIKVSAPVGSNEAELLDAVAAANSKPEKGRAVL</sequence>
<comment type="caution">
    <text evidence="2">The sequence shown here is derived from an EMBL/GenBank/DDBJ whole genome shotgun (WGS) entry which is preliminary data.</text>
</comment>